<gene>
    <name evidence="2" type="ORF">AVEN_103259_1</name>
</gene>
<feature type="transmembrane region" description="Helical" evidence="1">
    <location>
        <begin position="81"/>
        <end position="99"/>
    </location>
</feature>
<keyword evidence="3" id="KW-1185">Reference proteome</keyword>
<comment type="caution">
    <text evidence="2">The sequence shown here is derived from an EMBL/GenBank/DDBJ whole genome shotgun (WGS) entry which is preliminary data.</text>
</comment>
<dbReference type="Proteomes" id="UP000499080">
    <property type="component" value="Unassembled WGS sequence"/>
</dbReference>
<keyword evidence="1" id="KW-1133">Transmembrane helix</keyword>
<protein>
    <submittedName>
        <fullName evidence="2">Uncharacterized protein</fullName>
    </submittedName>
</protein>
<keyword evidence="1" id="KW-0472">Membrane</keyword>
<evidence type="ECO:0000313" key="3">
    <source>
        <dbReference type="Proteomes" id="UP000499080"/>
    </source>
</evidence>
<reference evidence="2 3" key="1">
    <citation type="journal article" date="2019" name="Sci. Rep.">
        <title>Orb-weaving spider Araneus ventricosus genome elucidates the spidroin gene catalogue.</title>
        <authorList>
            <person name="Kono N."/>
            <person name="Nakamura H."/>
            <person name="Ohtoshi R."/>
            <person name="Moran D.A.P."/>
            <person name="Shinohara A."/>
            <person name="Yoshida Y."/>
            <person name="Fujiwara M."/>
            <person name="Mori M."/>
            <person name="Tomita M."/>
            <person name="Arakawa K."/>
        </authorList>
    </citation>
    <scope>NUCLEOTIDE SEQUENCE [LARGE SCALE GENOMIC DNA]</scope>
</reference>
<dbReference type="EMBL" id="BGPR01103618">
    <property type="protein sequence ID" value="GBM66986.1"/>
    <property type="molecule type" value="Genomic_DNA"/>
</dbReference>
<name>A0A4Y2HNN0_ARAVE</name>
<dbReference type="AlphaFoldDB" id="A0A4Y2HNN0"/>
<sequence>MYDGYLGLHVGLTMAFKDDLSQHSGISDRTLPVAGSGLNPWTTFQRRQESIRPKTFRFQGKGPSTATCQIYFSLKFTDISLWYFACGGTFLTHFLRFAVK</sequence>
<proteinExistence type="predicted"/>
<organism evidence="2 3">
    <name type="scientific">Araneus ventricosus</name>
    <name type="common">Orbweaver spider</name>
    <name type="synonym">Epeira ventricosa</name>
    <dbReference type="NCBI Taxonomy" id="182803"/>
    <lineage>
        <taxon>Eukaryota</taxon>
        <taxon>Metazoa</taxon>
        <taxon>Ecdysozoa</taxon>
        <taxon>Arthropoda</taxon>
        <taxon>Chelicerata</taxon>
        <taxon>Arachnida</taxon>
        <taxon>Araneae</taxon>
        <taxon>Araneomorphae</taxon>
        <taxon>Entelegynae</taxon>
        <taxon>Araneoidea</taxon>
        <taxon>Araneidae</taxon>
        <taxon>Araneus</taxon>
    </lineage>
</organism>
<evidence type="ECO:0000256" key="1">
    <source>
        <dbReference type="SAM" id="Phobius"/>
    </source>
</evidence>
<keyword evidence="1" id="KW-0812">Transmembrane</keyword>
<evidence type="ECO:0000313" key="2">
    <source>
        <dbReference type="EMBL" id="GBM66986.1"/>
    </source>
</evidence>
<accession>A0A4Y2HNN0</accession>